<dbReference type="Pfam" id="PF03190">
    <property type="entry name" value="Thioredox_DsbH"/>
    <property type="match status" value="1"/>
</dbReference>
<dbReference type="Gene3D" id="3.40.30.10">
    <property type="entry name" value="Glutaredoxin"/>
    <property type="match status" value="1"/>
</dbReference>
<sequence length="409" mass="43490" precursor="true">MRNAAIYLIVFTLTSLGAHSSHAQIAWEGKLRDAHAKAKQQGKLMLLHFYTDNCIYCDRLEAGAFRSASVSQSINQNFVPVKVHGTKNPKLAEMFKVTKYPTDVIVTTDGKALSHSVSPQQPDRYIAMLAEAQVSFAKTRSTLASAGQTAPPAKAAPANVAPAPAANVAMTATTPTATPSTTMAPNSLPVQIPAPGAVAPSASPAAASSAAPSAVTGTSRQNQFMLPGDATGRVRSASVTKSGSVQASLASARTGSMTLPGDAATKQPTDNATASKTTDAPSKPELAIQGYCAVSVVNRGEWVEGKPELGVIHLGKLYLFADKDSMELFLSDPIPFTPMLNEIDVVRFFEEKKIVPGKREWGVIDPIHNRMFFFADEAAMLHFEKSFDRYLDAAIEVMDQAIEEANPGV</sequence>
<evidence type="ECO:0000256" key="1">
    <source>
        <dbReference type="ARBA" id="ARBA00022729"/>
    </source>
</evidence>
<reference evidence="5 6" key="1">
    <citation type="submission" date="2019-03" db="EMBL/GenBank/DDBJ databases">
        <title>Deep-cultivation of Planctomycetes and their phenomic and genomic characterization uncovers novel biology.</title>
        <authorList>
            <person name="Wiegand S."/>
            <person name="Jogler M."/>
            <person name="Boedeker C."/>
            <person name="Pinto D."/>
            <person name="Vollmers J."/>
            <person name="Rivas-Marin E."/>
            <person name="Kohn T."/>
            <person name="Peeters S.H."/>
            <person name="Heuer A."/>
            <person name="Rast P."/>
            <person name="Oberbeckmann S."/>
            <person name="Bunk B."/>
            <person name="Jeske O."/>
            <person name="Meyerdierks A."/>
            <person name="Storesund J.E."/>
            <person name="Kallscheuer N."/>
            <person name="Luecker S."/>
            <person name="Lage O.M."/>
            <person name="Pohl T."/>
            <person name="Merkel B.J."/>
            <person name="Hornburger P."/>
            <person name="Mueller R.-W."/>
            <person name="Bruemmer F."/>
            <person name="Labrenz M."/>
            <person name="Spormann A.M."/>
            <person name="Op den Camp H."/>
            <person name="Overmann J."/>
            <person name="Amann R."/>
            <person name="Jetten M.S.M."/>
            <person name="Mascher T."/>
            <person name="Medema M.H."/>
            <person name="Devos D.P."/>
            <person name="Kaster A.-K."/>
            <person name="Ovreas L."/>
            <person name="Rohde M."/>
            <person name="Galperin M.Y."/>
            <person name="Jogler C."/>
        </authorList>
    </citation>
    <scope>NUCLEOTIDE SEQUENCE [LARGE SCALE GENOMIC DNA]</scope>
    <source>
        <strain evidence="5 6">Enr13</strain>
    </source>
</reference>
<evidence type="ECO:0000256" key="3">
    <source>
        <dbReference type="SAM" id="SignalP"/>
    </source>
</evidence>
<evidence type="ECO:0000313" key="5">
    <source>
        <dbReference type="EMBL" id="QDV40917.1"/>
    </source>
</evidence>
<feature type="region of interest" description="Disordered" evidence="2">
    <location>
        <begin position="233"/>
        <end position="281"/>
    </location>
</feature>
<dbReference type="PANTHER" id="PTHR15337">
    <property type="entry name" value="ANTERIOR GRADIENT PROTEIN-RELATED"/>
    <property type="match status" value="1"/>
</dbReference>
<feature type="signal peptide" evidence="3">
    <location>
        <begin position="1"/>
        <end position="23"/>
    </location>
</feature>
<accession>A0A518HJ88</accession>
<feature type="compositionally biased region" description="Polar residues" evidence="2">
    <location>
        <begin position="237"/>
        <end position="257"/>
    </location>
</feature>
<gene>
    <name evidence="5" type="ORF">Enr13x_07540</name>
</gene>
<dbReference type="InterPro" id="IPR013766">
    <property type="entry name" value="Thioredoxin_domain"/>
</dbReference>
<evidence type="ECO:0000313" key="6">
    <source>
        <dbReference type="Proteomes" id="UP000319004"/>
    </source>
</evidence>
<organism evidence="5 6">
    <name type="scientific">Stieleria neptunia</name>
    <dbReference type="NCBI Taxonomy" id="2527979"/>
    <lineage>
        <taxon>Bacteria</taxon>
        <taxon>Pseudomonadati</taxon>
        <taxon>Planctomycetota</taxon>
        <taxon>Planctomycetia</taxon>
        <taxon>Pirellulales</taxon>
        <taxon>Pirellulaceae</taxon>
        <taxon>Stieleria</taxon>
    </lineage>
</organism>
<feature type="chain" id="PRO_5021863841" evidence="3">
    <location>
        <begin position="24"/>
        <end position="409"/>
    </location>
</feature>
<protein>
    <submittedName>
        <fullName evidence="5">Thiol:disulfide interchange protein</fullName>
    </submittedName>
</protein>
<dbReference type="InterPro" id="IPR004879">
    <property type="entry name" value="Ssp411-like_TRX"/>
</dbReference>
<dbReference type="RefSeq" id="WP_197455752.1">
    <property type="nucleotide sequence ID" value="NZ_CP037423.1"/>
</dbReference>
<feature type="domain" description="Thioredoxin" evidence="4">
    <location>
        <begin position="2"/>
        <end position="134"/>
    </location>
</feature>
<dbReference type="Proteomes" id="UP000319004">
    <property type="component" value="Chromosome"/>
</dbReference>
<keyword evidence="6" id="KW-1185">Reference proteome</keyword>
<dbReference type="SUPFAM" id="SSF52833">
    <property type="entry name" value="Thioredoxin-like"/>
    <property type="match status" value="1"/>
</dbReference>
<dbReference type="AlphaFoldDB" id="A0A518HJ88"/>
<dbReference type="InterPro" id="IPR036249">
    <property type="entry name" value="Thioredoxin-like_sf"/>
</dbReference>
<dbReference type="EMBL" id="CP037423">
    <property type="protein sequence ID" value="QDV40917.1"/>
    <property type="molecule type" value="Genomic_DNA"/>
</dbReference>
<dbReference type="KEGG" id="snep:Enr13x_07540"/>
<evidence type="ECO:0000256" key="2">
    <source>
        <dbReference type="SAM" id="MobiDB-lite"/>
    </source>
</evidence>
<evidence type="ECO:0000259" key="4">
    <source>
        <dbReference type="PROSITE" id="PS51352"/>
    </source>
</evidence>
<dbReference type="PROSITE" id="PS51352">
    <property type="entry name" value="THIOREDOXIN_2"/>
    <property type="match status" value="1"/>
</dbReference>
<dbReference type="InterPro" id="IPR051099">
    <property type="entry name" value="AGR/TXD"/>
</dbReference>
<keyword evidence="1 3" id="KW-0732">Signal</keyword>
<name>A0A518HJ88_9BACT</name>
<feature type="compositionally biased region" description="Polar residues" evidence="2">
    <location>
        <begin position="266"/>
        <end position="280"/>
    </location>
</feature>
<dbReference type="PANTHER" id="PTHR15337:SF11">
    <property type="entry name" value="THIOREDOXIN DOMAIN-CONTAINING PROTEIN"/>
    <property type="match status" value="1"/>
</dbReference>
<proteinExistence type="predicted"/>